<dbReference type="EnsemblMetazoa" id="LLOJ007923-RA">
    <property type="protein sequence ID" value="LLOJ007923-PA"/>
    <property type="gene ID" value="LLOJ007923"/>
</dbReference>
<keyword evidence="11" id="KW-1015">Disulfide bond</keyword>
<dbReference type="InterPro" id="IPR009048">
    <property type="entry name" value="A-macroglobulin_rcpt-bd"/>
</dbReference>
<sequence>MSRFFAILLILGLSGGWCDAKGYYTIVGSRIFRANSPYHVSVSTHDTSEAVQMRIGVEGESEGGAKFSQFKDVTLEPDTSKVVEIDIGKVLPGQYNLTAEGLSGLIFKNFTSISANTKTFSAYIQTDKAVYKPGDTIRYRVLLLDANLKPVVPKEKMQIFIQDAKQNRIKQWLDAQPVKGVYSNELQLSDLPVLGDWTIQVEVMGQKFTKNVEVAEYVLPKFEVTIDAPQFATFKDGKLRFTVRSKYTYGKPVKGEATISVYPRFFGSYQPFVQDLISRKVAKIDGKASVEFDIKDELKFMEDWQRDITVEAIVEEELTNRKQNTSRTVTLYRTRYEVELIKSADKFKAGLPFTVRVKVAHRDGSPVTDKNNPVYIRQTNNLHSSDGFKSETINSTVYLDENGMGKINVAIPTNVSNIDMVATYLDTEGYLGYTPSVASDSNTFLKTTINTAEPEVNREISVQVDSTEPMTHFTYQVIGRGDIIVSKTVEVPSRTSHTFKFLASFAMVPEAKLIVYFVRPDGEIVSDSQPIKFRSSFQNFVKLELDKTQAGPGDDISIVVNSKPNSFVGLLGVDQSVLLLKSGNDLSKDDIFNDLRSYQEESWYNPHYPVWRKKRFIAPWLVPQWRDFSDSGAVLLTNAKEEARHYHHYPILYEDSLALDSDRVFAMPAVGAAGGFANTFGFYGPFMSIAAAATSSGMIAMPGIPGPPMAAVPQFHAMALGDYPVFFYDRAIVPLASPEVAFAAAPPQAIAGAPGAGGYGGGGFVEPPKIRKEFPESWIWDQFEDMGYEGKTTLHKKVPDTITSWVITGFAIDPLTGFGMTQNPRTLKVFQPFFVSTNLPYSVKRGEVVSIPIVVFNYMESDVNAEVTLENVNQEFDFTEVANEVNPSPKLELYRKKRVSVPANGGKALSFMITPKKVGQITIKVTATSAVAGDGVERMLLVEPEGVPQFMSKAVFMDLNKNPEATASLPFEVPKNAVPDSVHVEVSVLGDLLGSTIENLDKLIRLPFGCGEQNMLNFVPNIVVLNYLKITGKQTPEIEKKALKYMESGYQRELTYKHKDGSFSAFGESDKSGSTWLTAFVARSFRQAKKFISVEEDVIINALNWLSDQQAPNGSFPEVGHVSHKDMQGGAGDGIALTAYTLITFLENRNDVPRHQNTINKAMDYIVRNLEGLDDVYALALATYALHIAQHSSRSNALGLLEAKATTEAQQKWWHKPIPEADKKNPYYFQPNSVNVELTSYALLTYLEAGIVEDSLPLVKWLIGQRNSEGGFQSTQDTVVGITALAKFAEKVSGGSGGDSDLSMDTEDGQKSNIRVNRDNSLVLQSVKLAPTVRNVTVSAKGKGFAVVQLSYRYNLNVTGAWPRFTLDPQVNKNSNQDFLHLSVCTSFIPDGPAGNESNMAVMEVAFPSGFTADLDTLPSLQALEKVKKVETKEGDTKVVLYFDNLDRQERCPTLTAFRTFKVAHQKPAAVTVYDYYDNARRARQFYSANPASLCDICEGDDCGDSCTPKAQQQTSGREPGSPLDNPSAVSAASAILNSFAVLIVCSLLARFL</sequence>
<dbReference type="Pfam" id="PF01835">
    <property type="entry name" value="MG2"/>
    <property type="match status" value="1"/>
</dbReference>
<keyword evidence="7 20" id="KW-0732">Signal</keyword>
<dbReference type="Pfam" id="PF17789">
    <property type="entry name" value="MG4"/>
    <property type="match status" value="1"/>
</dbReference>
<dbReference type="Proteomes" id="UP000092461">
    <property type="component" value="Unassembled WGS sequence"/>
</dbReference>
<keyword evidence="8" id="KW-0391">Immunity</keyword>
<accession>A0A1B0CSS4</accession>
<comment type="function">
    <text evidence="14">Modulates negatively TGFB1 signaling in keratinocytes.</text>
</comment>
<dbReference type="SMART" id="SM01361">
    <property type="entry name" value="A2M_recep"/>
    <property type="match status" value="1"/>
</dbReference>
<evidence type="ECO:0000256" key="19">
    <source>
        <dbReference type="ARBA" id="ARBA00078071"/>
    </source>
</evidence>
<dbReference type="EMBL" id="AJWK01026540">
    <property type="status" value="NOT_ANNOTATED_CDS"/>
    <property type="molecule type" value="Genomic_DNA"/>
</dbReference>
<comment type="similarity">
    <text evidence="3">Belongs to the protease inhibitor I39 (alpha-2-macroglobulin) family.</text>
</comment>
<evidence type="ECO:0000259" key="23">
    <source>
        <dbReference type="SMART" id="SM01361"/>
    </source>
</evidence>
<evidence type="ECO:0000256" key="10">
    <source>
        <dbReference type="ARBA" id="ARBA00023136"/>
    </source>
</evidence>
<dbReference type="InterPro" id="IPR008930">
    <property type="entry name" value="Terpenoid_cyclase/PrenylTrfase"/>
</dbReference>
<dbReference type="InterPro" id="IPR001599">
    <property type="entry name" value="Macroglobln_a2"/>
</dbReference>
<dbReference type="Gene3D" id="6.20.50.160">
    <property type="match status" value="1"/>
</dbReference>
<dbReference type="SMART" id="SM01419">
    <property type="entry name" value="Thiol-ester_cl"/>
    <property type="match status" value="1"/>
</dbReference>
<evidence type="ECO:0000256" key="3">
    <source>
        <dbReference type="ARBA" id="ARBA00010952"/>
    </source>
</evidence>
<dbReference type="Gene3D" id="2.60.40.1930">
    <property type="match status" value="2"/>
</dbReference>
<dbReference type="Pfam" id="PF07677">
    <property type="entry name" value="A2M_recep"/>
    <property type="match status" value="1"/>
</dbReference>
<dbReference type="Pfam" id="PF17791">
    <property type="entry name" value="MG3"/>
    <property type="match status" value="1"/>
</dbReference>
<evidence type="ECO:0000256" key="5">
    <source>
        <dbReference type="ARBA" id="ARBA00022525"/>
    </source>
</evidence>
<keyword evidence="26" id="KW-1185">Reference proteome</keyword>
<evidence type="ECO:0000256" key="20">
    <source>
        <dbReference type="SAM" id="SignalP"/>
    </source>
</evidence>
<dbReference type="Pfam" id="PF00207">
    <property type="entry name" value="A2M"/>
    <property type="match status" value="1"/>
</dbReference>
<dbReference type="SMART" id="SM01360">
    <property type="entry name" value="A2M"/>
    <property type="match status" value="1"/>
</dbReference>
<evidence type="ECO:0000256" key="7">
    <source>
        <dbReference type="ARBA" id="ARBA00022729"/>
    </source>
</evidence>
<dbReference type="FunFam" id="2.60.40.10:FF:000155">
    <property type="entry name" value="complement C3 isoform X1"/>
    <property type="match status" value="1"/>
</dbReference>
<dbReference type="PANTHER" id="PTHR11412">
    <property type="entry name" value="MACROGLOBULIN / COMPLEMENT"/>
    <property type="match status" value="1"/>
</dbReference>
<dbReference type="GO" id="GO:0005886">
    <property type="term" value="C:plasma membrane"/>
    <property type="evidence" value="ECO:0007669"/>
    <property type="project" value="UniProtKB-SubCell"/>
</dbReference>
<evidence type="ECO:0000256" key="15">
    <source>
        <dbReference type="ARBA" id="ARBA00057615"/>
    </source>
</evidence>
<dbReference type="Gene3D" id="2.60.40.10">
    <property type="entry name" value="Immunoglobulins"/>
    <property type="match status" value="2"/>
</dbReference>
<evidence type="ECO:0000256" key="9">
    <source>
        <dbReference type="ARBA" id="ARBA00022966"/>
    </source>
</evidence>
<comment type="subcellular location">
    <subcellularLocation>
        <location evidence="1">Cell membrane</location>
        <topology evidence="1">Lipid-anchor</topology>
        <topology evidence="1">GPI-anchor</topology>
    </subcellularLocation>
    <subcellularLocation>
        <location evidence="2">Secreted</location>
    </subcellularLocation>
</comment>
<keyword evidence="4" id="KW-1003">Cell membrane</keyword>
<keyword evidence="9" id="KW-0882">Thioester bond</keyword>
<evidence type="ECO:0000256" key="1">
    <source>
        <dbReference type="ARBA" id="ARBA00004609"/>
    </source>
</evidence>
<dbReference type="GO" id="GO:0005615">
    <property type="term" value="C:extracellular space"/>
    <property type="evidence" value="ECO:0007669"/>
    <property type="project" value="InterPro"/>
</dbReference>
<evidence type="ECO:0000256" key="12">
    <source>
        <dbReference type="ARBA" id="ARBA00023180"/>
    </source>
</evidence>
<evidence type="ECO:0000259" key="22">
    <source>
        <dbReference type="SMART" id="SM01360"/>
    </source>
</evidence>
<evidence type="ECO:0000256" key="4">
    <source>
        <dbReference type="ARBA" id="ARBA00022475"/>
    </source>
</evidence>
<dbReference type="InterPro" id="IPR041813">
    <property type="entry name" value="A2M_TED"/>
</dbReference>
<evidence type="ECO:0000313" key="25">
    <source>
        <dbReference type="EnsemblMetazoa" id="LLOJ007923-PA"/>
    </source>
</evidence>
<dbReference type="GO" id="GO:0002376">
    <property type="term" value="P:immune system process"/>
    <property type="evidence" value="ECO:0007669"/>
    <property type="project" value="UniProtKB-KW"/>
</dbReference>
<dbReference type="SUPFAM" id="SSF48239">
    <property type="entry name" value="Terpenoid cyclases/Protein prenyltransferases"/>
    <property type="match status" value="1"/>
</dbReference>
<dbReference type="Gene3D" id="2.60.120.1540">
    <property type="match status" value="1"/>
</dbReference>
<dbReference type="InterPro" id="IPR019742">
    <property type="entry name" value="MacrogloblnA2_CS"/>
</dbReference>
<keyword evidence="13" id="KW-0449">Lipoprotein</keyword>
<evidence type="ECO:0000256" key="11">
    <source>
        <dbReference type="ARBA" id="ARBA00023157"/>
    </source>
</evidence>
<dbReference type="EMBL" id="AJWK01026541">
    <property type="status" value="NOT_ANNOTATED_CDS"/>
    <property type="molecule type" value="Genomic_DNA"/>
</dbReference>
<dbReference type="InterPro" id="IPR047565">
    <property type="entry name" value="Alpha-macroglob_thiol-ester_cl"/>
</dbReference>
<keyword evidence="5" id="KW-0964">Secreted</keyword>
<dbReference type="Pfam" id="PF07703">
    <property type="entry name" value="A2M_BRD"/>
    <property type="match status" value="1"/>
</dbReference>
<keyword evidence="10" id="KW-0472">Membrane</keyword>
<dbReference type="FunFam" id="2.60.40.690:FF:000003">
    <property type="entry name" value="Thioester-containing protein 2, isoform B"/>
    <property type="match status" value="1"/>
</dbReference>
<dbReference type="FunFam" id="2.60.40.1930:FF:000001">
    <property type="entry name" value="CD109 isoform 3"/>
    <property type="match status" value="1"/>
</dbReference>
<dbReference type="EMBL" id="GITU01000636">
    <property type="protein sequence ID" value="MBC1169339.1"/>
    <property type="molecule type" value="Transcribed_RNA"/>
</dbReference>
<evidence type="ECO:0000256" key="14">
    <source>
        <dbReference type="ARBA" id="ARBA00056820"/>
    </source>
</evidence>
<feature type="domain" description="Alpha-2-macroglobulin" evidence="22">
    <location>
        <begin position="777"/>
        <end position="869"/>
    </location>
</feature>
<dbReference type="InterPro" id="IPR050473">
    <property type="entry name" value="A2M/Complement_sys"/>
</dbReference>
<feature type="signal peptide" evidence="20">
    <location>
        <begin position="1"/>
        <end position="20"/>
    </location>
</feature>
<evidence type="ECO:0000256" key="13">
    <source>
        <dbReference type="ARBA" id="ARBA00023288"/>
    </source>
</evidence>
<reference evidence="25" key="3">
    <citation type="submission" date="2020-05" db="UniProtKB">
        <authorList>
            <consortium name="EnsemblMetazoa"/>
        </authorList>
    </citation>
    <scope>IDENTIFICATION</scope>
    <source>
        <strain evidence="25">Jacobina</strain>
    </source>
</reference>
<protein>
    <recommendedName>
        <fullName evidence="18">CD109 antigen</fullName>
    </recommendedName>
    <alternativeName>
        <fullName evidence="19">TEP1-F</fullName>
    </alternativeName>
</protein>
<comment type="subunit">
    <text evidence="17">Heterodimer of a TEP1-N chain and an TEP1-C chain non-covalently linked. Forms a complex composed of TEP1-N and TEP1-C heterodimer, LRIM1 and APL1C; the interaction stabilizes TEP1-N and TEP1-C heterodimer, prevents its binding to tissues while circulating in the hemolymph and protects the thioester bond from hydrolysis. Mature TEP1 and to a lesser extent full-length TEP1 interact with SPCLIP1; the interaction is induced by microbial infection.</text>
</comment>
<dbReference type="InterPro" id="IPR041555">
    <property type="entry name" value="MG3"/>
</dbReference>
<organism evidence="25 26">
    <name type="scientific">Lutzomyia longipalpis</name>
    <name type="common">Sand fly</name>
    <dbReference type="NCBI Taxonomy" id="7200"/>
    <lineage>
        <taxon>Eukaryota</taxon>
        <taxon>Metazoa</taxon>
        <taxon>Ecdysozoa</taxon>
        <taxon>Arthropoda</taxon>
        <taxon>Hexapoda</taxon>
        <taxon>Insecta</taxon>
        <taxon>Pterygota</taxon>
        <taxon>Neoptera</taxon>
        <taxon>Endopterygota</taxon>
        <taxon>Diptera</taxon>
        <taxon>Nematocera</taxon>
        <taxon>Psychodoidea</taxon>
        <taxon>Psychodidae</taxon>
        <taxon>Lutzomyia</taxon>
        <taxon>Lutzomyia</taxon>
    </lineage>
</organism>
<dbReference type="InterPro" id="IPR036595">
    <property type="entry name" value="A-macroglobulin_rcpt-bd_sf"/>
</dbReference>
<comment type="subunit">
    <text evidence="16">Heterodimer; disulfide-linked. Interacts with TGFB1 and TGFBR1. Forms a heteromeric complex with TGFBR1, TGFBR2 and TGFBR3 in a ligand-independent manner.</text>
</comment>
<dbReference type="Gene3D" id="2.60.40.690">
    <property type="entry name" value="Alpha-macroglobulin, receptor-binding domain"/>
    <property type="match status" value="1"/>
</dbReference>
<evidence type="ECO:0000256" key="6">
    <source>
        <dbReference type="ARBA" id="ARBA00022622"/>
    </source>
</evidence>
<dbReference type="GO" id="GO:0004866">
    <property type="term" value="F:endopeptidase inhibitor activity"/>
    <property type="evidence" value="ECO:0007669"/>
    <property type="project" value="InterPro"/>
</dbReference>
<dbReference type="InterPro" id="IPR002890">
    <property type="entry name" value="MG2"/>
</dbReference>
<evidence type="ECO:0000256" key="18">
    <source>
        <dbReference type="ARBA" id="ARBA00069665"/>
    </source>
</evidence>
<name>A0A1B0CSS4_LUTLO</name>
<keyword evidence="6" id="KW-0336">GPI-anchor</keyword>
<dbReference type="Pfam" id="PF07678">
    <property type="entry name" value="TED_complement"/>
    <property type="match status" value="1"/>
</dbReference>
<dbReference type="PANTHER" id="PTHR11412:SF136">
    <property type="entry name" value="CD109 ANTIGEN"/>
    <property type="match status" value="1"/>
</dbReference>
<feature type="domain" description="Alpha-2-macroglobulin bait region" evidence="21">
    <location>
        <begin position="445"/>
        <end position="580"/>
    </location>
</feature>
<comment type="function">
    <text evidence="15">Binds covalently through a thioester bond to the pathogen surface resulting in pathogen clearance.</text>
</comment>
<reference evidence="24" key="2">
    <citation type="journal article" date="2020" name="BMC">
        <title>Leishmania infection induces a limited differential gene expression in the sand fly midgut.</title>
        <authorList>
            <person name="Coutinho-Abreu I.V."/>
            <person name="Serafim T.D."/>
            <person name="Meneses C."/>
            <person name="Kamhawi S."/>
            <person name="Oliveira F."/>
            <person name="Valenzuela J.G."/>
        </authorList>
    </citation>
    <scope>NUCLEOTIDE SEQUENCE</scope>
    <source>
        <strain evidence="24">Jacobina</strain>
        <tissue evidence="24">Midgut</tissue>
    </source>
</reference>
<dbReference type="EMBL" id="AJWK01026542">
    <property type="status" value="NOT_ANNOTATED_CDS"/>
    <property type="molecule type" value="Genomic_DNA"/>
</dbReference>
<dbReference type="Gene3D" id="1.50.10.20">
    <property type="match status" value="1"/>
</dbReference>
<dbReference type="CDD" id="cd02897">
    <property type="entry name" value="A2M_2"/>
    <property type="match status" value="1"/>
</dbReference>
<dbReference type="Gene3D" id="2.60.40.1940">
    <property type="match status" value="1"/>
</dbReference>
<dbReference type="PROSITE" id="PS00477">
    <property type="entry name" value="ALPHA_2_MACROGLOBULIN"/>
    <property type="match status" value="1"/>
</dbReference>
<evidence type="ECO:0000256" key="2">
    <source>
        <dbReference type="ARBA" id="ARBA00004613"/>
    </source>
</evidence>
<dbReference type="GO" id="GO:0098552">
    <property type="term" value="C:side of membrane"/>
    <property type="evidence" value="ECO:0007669"/>
    <property type="project" value="UniProtKB-KW"/>
</dbReference>
<dbReference type="InterPro" id="IPR011625">
    <property type="entry name" value="A2M_N_BRD"/>
</dbReference>
<dbReference type="InterPro" id="IPR040839">
    <property type="entry name" value="MG4"/>
</dbReference>
<dbReference type="InterPro" id="IPR013783">
    <property type="entry name" value="Ig-like_fold"/>
</dbReference>
<feature type="domain" description="Alpha-macroglobulin receptor-binding" evidence="23">
    <location>
        <begin position="1398"/>
        <end position="1487"/>
    </location>
</feature>
<evidence type="ECO:0000256" key="8">
    <source>
        <dbReference type="ARBA" id="ARBA00022859"/>
    </source>
</evidence>
<evidence type="ECO:0000256" key="16">
    <source>
        <dbReference type="ARBA" id="ARBA00063008"/>
    </source>
</evidence>
<dbReference type="Gene3D" id="2.20.130.20">
    <property type="match status" value="1"/>
</dbReference>
<dbReference type="VEuPathDB" id="VectorBase:LLOJ007923"/>
<dbReference type="SMART" id="SM01359">
    <property type="entry name" value="A2M_N_2"/>
    <property type="match status" value="1"/>
</dbReference>
<proteinExistence type="inferred from homology"/>
<keyword evidence="12" id="KW-0325">Glycoprotein</keyword>
<evidence type="ECO:0000259" key="21">
    <source>
        <dbReference type="SMART" id="SM01359"/>
    </source>
</evidence>
<evidence type="ECO:0000256" key="17">
    <source>
        <dbReference type="ARBA" id="ARBA00063781"/>
    </source>
</evidence>
<evidence type="ECO:0000313" key="24">
    <source>
        <dbReference type="EMBL" id="MBC1169339.1"/>
    </source>
</evidence>
<feature type="chain" id="PRO_5044555490" description="CD109 antigen" evidence="20">
    <location>
        <begin position="21"/>
        <end position="1553"/>
    </location>
</feature>
<dbReference type="Gene3D" id="2.60.40.2950">
    <property type="match status" value="1"/>
</dbReference>
<dbReference type="FunFam" id="1.50.10.20:FF:000001">
    <property type="entry name" value="CD109 isoform 1"/>
    <property type="match status" value="1"/>
</dbReference>
<dbReference type="VEuPathDB" id="VectorBase:LLONM1_001323"/>
<evidence type="ECO:0000313" key="26">
    <source>
        <dbReference type="Proteomes" id="UP000092461"/>
    </source>
</evidence>
<dbReference type="InterPro" id="IPR011626">
    <property type="entry name" value="Alpha-macroglobulin_TED"/>
</dbReference>
<reference evidence="26" key="1">
    <citation type="submission" date="2012-05" db="EMBL/GenBank/DDBJ databases">
        <title>Whole Genome Assembly of Lutzomyia longipalpis.</title>
        <authorList>
            <person name="Richards S."/>
            <person name="Qu C."/>
            <person name="Dillon R."/>
            <person name="Worley K."/>
            <person name="Scherer S."/>
            <person name="Batterton M."/>
            <person name="Taylor A."/>
            <person name="Hawes A."/>
            <person name="Hernandez B."/>
            <person name="Kovar C."/>
            <person name="Mandapat C."/>
            <person name="Pham C."/>
            <person name="Qu C."/>
            <person name="Jing C."/>
            <person name="Bess C."/>
            <person name="Bandaranaike D."/>
            <person name="Ngo D."/>
            <person name="Ongeri F."/>
            <person name="Arias F."/>
            <person name="Lara F."/>
            <person name="Weissenberger G."/>
            <person name="Kamau G."/>
            <person name="Han H."/>
            <person name="Shen H."/>
            <person name="Dinh H."/>
            <person name="Khalil I."/>
            <person name="Jones J."/>
            <person name="Shafer J."/>
            <person name="Jayaseelan J."/>
            <person name="Quiroz J."/>
            <person name="Blankenburg K."/>
            <person name="Nguyen L."/>
            <person name="Jackson L."/>
            <person name="Francisco L."/>
            <person name="Tang L.-Y."/>
            <person name="Pu L.-L."/>
            <person name="Perales L."/>
            <person name="Lorensuhewa L."/>
            <person name="Munidasa M."/>
            <person name="Coyle M."/>
            <person name="Taylor M."/>
            <person name="Puazo M."/>
            <person name="Firestine M."/>
            <person name="Scheel M."/>
            <person name="Javaid M."/>
            <person name="Wang M."/>
            <person name="Li M."/>
            <person name="Tabassum N."/>
            <person name="Saada N."/>
            <person name="Osuji N."/>
            <person name="Aqrawi P."/>
            <person name="Fu Q."/>
            <person name="Thornton R."/>
            <person name="Raj R."/>
            <person name="Goodspeed R."/>
            <person name="Mata R."/>
            <person name="Najjar R."/>
            <person name="Gubbala S."/>
            <person name="Lee S."/>
            <person name="Denson S."/>
            <person name="Patil S."/>
            <person name="Macmil S."/>
            <person name="Qi S."/>
            <person name="Matskevitch T."/>
            <person name="Palculict T."/>
            <person name="Mathew T."/>
            <person name="Vee V."/>
            <person name="Velamala V."/>
            <person name="Korchina V."/>
            <person name="Cai W."/>
            <person name="Liu W."/>
            <person name="Dai W."/>
            <person name="Zou X."/>
            <person name="Zhu Y."/>
            <person name="Zhang Y."/>
            <person name="Wu Y.-Q."/>
            <person name="Xin Y."/>
            <person name="Nazarath L."/>
            <person name="Kovar C."/>
            <person name="Han Y."/>
            <person name="Muzny D."/>
            <person name="Gibbs R."/>
        </authorList>
    </citation>
    <scope>NUCLEOTIDE SEQUENCE [LARGE SCALE GENOMIC DNA]</scope>
    <source>
        <strain evidence="26">Jacobina</strain>
    </source>
</reference>
<dbReference type="SUPFAM" id="SSF49410">
    <property type="entry name" value="Alpha-macroglobulin receptor domain"/>
    <property type="match status" value="1"/>
</dbReference>